<dbReference type="AlphaFoldDB" id="A0A498R282"/>
<evidence type="ECO:0000256" key="9">
    <source>
        <dbReference type="ARBA" id="ARBA00023284"/>
    </source>
</evidence>
<dbReference type="GO" id="GO:0006103">
    <property type="term" value="P:2-oxoglutarate metabolic process"/>
    <property type="evidence" value="ECO:0007669"/>
    <property type="project" value="TreeGrafter"/>
</dbReference>
<dbReference type="EC" id="1.8.1.4" evidence="2 14"/>
<feature type="binding site" evidence="12">
    <location>
        <position position="308"/>
    </location>
    <ligand>
        <name>FAD</name>
        <dbReference type="ChEBI" id="CHEBI:57692"/>
    </ligand>
</feature>
<feature type="binding site" evidence="12">
    <location>
        <begin position="141"/>
        <end position="143"/>
    </location>
    <ligand>
        <name>FAD</name>
        <dbReference type="ChEBI" id="CHEBI:57692"/>
    </ligand>
</feature>
<feature type="binding site" evidence="12">
    <location>
        <begin position="178"/>
        <end position="185"/>
    </location>
    <ligand>
        <name>NAD(+)</name>
        <dbReference type="ChEBI" id="CHEBI:57540"/>
    </ligand>
</feature>
<dbReference type="OrthoDB" id="9800167at2"/>
<evidence type="ECO:0000256" key="1">
    <source>
        <dbReference type="ARBA" id="ARBA00007532"/>
    </source>
</evidence>
<evidence type="ECO:0000256" key="14">
    <source>
        <dbReference type="RuleBase" id="RU003692"/>
    </source>
</evidence>
<keyword evidence="4 14" id="KW-0285">Flavoprotein</keyword>
<proteinExistence type="inferred from homology"/>
<feature type="binding site" evidence="12">
    <location>
        <position position="113"/>
    </location>
    <ligand>
        <name>FAD</name>
        <dbReference type="ChEBI" id="CHEBI:57692"/>
    </ligand>
</feature>
<dbReference type="Pfam" id="PF07992">
    <property type="entry name" value="Pyr_redox_2"/>
    <property type="match status" value="1"/>
</dbReference>
<dbReference type="PIRSF" id="PIRSF000350">
    <property type="entry name" value="Mercury_reductase_MerA"/>
    <property type="match status" value="1"/>
</dbReference>
<evidence type="ECO:0000256" key="10">
    <source>
        <dbReference type="ARBA" id="ARBA00049187"/>
    </source>
</evidence>
<feature type="disulfide bond" description="Redox-active" evidence="13">
    <location>
        <begin position="41"/>
        <end position="46"/>
    </location>
</feature>
<keyword evidence="8" id="KW-1015">Disulfide bond</keyword>
<dbReference type="InterPro" id="IPR006258">
    <property type="entry name" value="Lipoamide_DH"/>
</dbReference>
<feature type="domain" description="Pyridine nucleotide-disulphide oxidoreductase dimerisation" evidence="15">
    <location>
        <begin position="342"/>
        <end position="450"/>
    </location>
</feature>
<evidence type="ECO:0000256" key="7">
    <source>
        <dbReference type="ARBA" id="ARBA00023027"/>
    </source>
</evidence>
<evidence type="ECO:0000256" key="13">
    <source>
        <dbReference type="PIRSR" id="PIRSR000350-4"/>
    </source>
</evidence>
<dbReference type="PROSITE" id="PS00076">
    <property type="entry name" value="PYRIDINE_REDOX_1"/>
    <property type="match status" value="1"/>
</dbReference>
<protein>
    <recommendedName>
        <fullName evidence="3 14">Dihydrolipoyl dehydrogenase</fullName>
        <ecNumber evidence="2 14">1.8.1.4</ecNumber>
    </recommendedName>
</protein>
<dbReference type="Proteomes" id="UP000277811">
    <property type="component" value="Unassembled WGS sequence"/>
</dbReference>
<dbReference type="SUPFAM" id="SSF55424">
    <property type="entry name" value="FAD/NAD-linked reductases, dimerisation (C-terminal) domain"/>
    <property type="match status" value="1"/>
</dbReference>
<dbReference type="Pfam" id="PF02852">
    <property type="entry name" value="Pyr_redox_dim"/>
    <property type="match status" value="1"/>
</dbReference>
<feature type="binding site" evidence="12">
    <location>
        <position position="50"/>
    </location>
    <ligand>
        <name>FAD</name>
        <dbReference type="ChEBI" id="CHEBI:57692"/>
    </ligand>
</feature>
<dbReference type="InterPro" id="IPR012999">
    <property type="entry name" value="Pyr_OxRdtase_I_AS"/>
</dbReference>
<evidence type="ECO:0000256" key="6">
    <source>
        <dbReference type="ARBA" id="ARBA00023002"/>
    </source>
</evidence>
<comment type="miscellaneous">
    <text evidence="14">The active site is a redox-active disulfide bond.</text>
</comment>
<evidence type="ECO:0000313" key="18">
    <source>
        <dbReference type="Proteomes" id="UP000277811"/>
    </source>
</evidence>
<feature type="active site" description="Proton acceptor" evidence="11">
    <location>
        <position position="439"/>
    </location>
</feature>
<dbReference type="PANTHER" id="PTHR22912:SF151">
    <property type="entry name" value="DIHYDROLIPOYL DEHYDROGENASE, MITOCHONDRIAL"/>
    <property type="match status" value="1"/>
</dbReference>
<gene>
    <name evidence="17" type="ORF">LUCI_0133</name>
</gene>
<sequence>MQHFQVVFLGGGPGGYVGALRAAQLGLSVALIEEFRVGGTCLNRGCIPTKTLLKSAELWNEVKKAKEFGIHLGEISFDYAAVMERKETVVNNLVIGIEQLLKAANVAVFRGAGTICEPSRLEVKTEEGVETITADNVVLATGSVPARPPIPGSDLPGVVTSDELLSESSLPESLVVIGGGIIGLEIACLYQTFGVKVSIIEMLPTLLPNIDAEIVKRLVPLLKRSGIDIYTKTVVKKIIKEQSLAIVVEESNGAIKEIPAERVLIATGRRPNLRGIDVEVLGLKTERGAIVVNNQMQTSIPNVYAIGDVVGGIMLAHVASEEGIVAAENIAGYKAAMDYRAIPSVVFVSPEVATVGVSEQQLKADGVQYKVSKFPFSAIGKAVAMGETLGIVKIVADEQGVILGGHIMGPQAGNLIQELTVAVEKRLTADELARMVHAHPTLAETVMEAAYGINGKPLHIK</sequence>
<dbReference type="InterPro" id="IPR016156">
    <property type="entry name" value="FAD/NAD-linked_Rdtase_dimer_sf"/>
</dbReference>
<keyword evidence="7 12" id="KW-0520">NAD</keyword>
<dbReference type="PRINTS" id="PR00411">
    <property type="entry name" value="PNDRDTASEI"/>
</dbReference>
<dbReference type="NCBIfam" id="TIGR01350">
    <property type="entry name" value="lipoamide_DH"/>
    <property type="match status" value="1"/>
</dbReference>
<dbReference type="InterPro" id="IPR001100">
    <property type="entry name" value="Pyr_nuc-diS_OxRdtase"/>
</dbReference>
<dbReference type="FunFam" id="3.30.390.30:FF:000001">
    <property type="entry name" value="Dihydrolipoyl dehydrogenase"/>
    <property type="match status" value="1"/>
</dbReference>
<dbReference type="GO" id="GO:0004148">
    <property type="term" value="F:dihydrolipoyl dehydrogenase (NADH) activity"/>
    <property type="evidence" value="ECO:0007669"/>
    <property type="project" value="UniProtKB-EC"/>
</dbReference>
<evidence type="ECO:0000256" key="12">
    <source>
        <dbReference type="PIRSR" id="PIRSR000350-3"/>
    </source>
</evidence>
<dbReference type="InterPro" id="IPR036188">
    <property type="entry name" value="FAD/NAD-bd_sf"/>
</dbReference>
<feature type="binding site" evidence="12">
    <location>
        <position position="268"/>
    </location>
    <ligand>
        <name>NAD(+)</name>
        <dbReference type="ChEBI" id="CHEBI:57540"/>
    </ligand>
</feature>
<dbReference type="GO" id="GO:0050660">
    <property type="term" value="F:flavin adenine dinucleotide binding"/>
    <property type="evidence" value="ECO:0007669"/>
    <property type="project" value="InterPro"/>
</dbReference>
<name>A0A498R282_9FIRM</name>
<evidence type="ECO:0000256" key="5">
    <source>
        <dbReference type="ARBA" id="ARBA00022827"/>
    </source>
</evidence>
<organism evidence="17 18">
    <name type="scientific">Lucifera butyrica</name>
    <dbReference type="NCBI Taxonomy" id="1351585"/>
    <lineage>
        <taxon>Bacteria</taxon>
        <taxon>Bacillati</taxon>
        <taxon>Bacillota</taxon>
        <taxon>Negativicutes</taxon>
        <taxon>Veillonellales</taxon>
        <taxon>Veillonellaceae</taxon>
        <taxon>Lucifera</taxon>
    </lineage>
</organism>
<keyword evidence="18" id="KW-1185">Reference proteome</keyword>
<feature type="binding site" evidence="12">
    <location>
        <position position="201"/>
    </location>
    <ligand>
        <name>NAD(+)</name>
        <dbReference type="ChEBI" id="CHEBI:57540"/>
    </ligand>
</feature>
<dbReference type="InterPro" id="IPR004099">
    <property type="entry name" value="Pyr_nucl-diS_OxRdtase_dimer"/>
</dbReference>
<dbReference type="Gene3D" id="3.50.50.60">
    <property type="entry name" value="FAD/NAD(P)-binding domain"/>
    <property type="match status" value="2"/>
</dbReference>
<dbReference type="RefSeq" id="WP_122625938.1">
    <property type="nucleotide sequence ID" value="NZ_UPPP01000051.1"/>
</dbReference>
<keyword evidence="5 12" id="KW-0274">FAD</keyword>
<reference evidence="17 18" key="1">
    <citation type="submission" date="2018-06" db="EMBL/GenBank/DDBJ databases">
        <authorList>
            <person name="Strepis N."/>
        </authorList>
    </citation>
    <scope>NUCLEOTIDE SEQUENCE [LARGE SCALE GENOMIC DNA]</scope>
    <source>
        <strain evidence="17">LUCI</strain>
    </source>
</reference>
<dbReference type="PRINTS" id="PR00368">
    <property type="entry name" value="FADPNR"/>
</dbReference>
<dbReference type="InterPro" id="IPR023753">
    <property type="entry name" value="FAD/NAD-binding_dom"/>
</dbReference>
<keyword evidence="9 14" id="KW-0676">Redox-active center</keyword>
<comment type="cofactor">
    <cofactor evidence="12 14">
        <name>FAD</name>
        <dbReference type="ChEBI" id="CHEBI:57692"/>
    </cofactor>
    <text evidence="12 14">Binds 1 FAD per subunit.</text>
</comment>
<evidence type="ECO:0000259" key="16">
    <source>
        <dbReference type="Pfam" id="PF07992"/>
    </source>
</evidence>
<dbReference type="EMBL" id="UPPP01000051">
    <property type="protein sequence ID" value="VBB04927.1"/>
    <property type="molecule type" value="Genomic_DNA"/>
</dbReference>
<accession>A0A498R282</accession>
<dbReference type="Gene3D" id="3.30.390.30">
    <property type="match status" value="1"/>
</dbReference>
<keyword evidence="12" id="KW-0547">Nucleotide-binding</keyword>
<evidence type="ECO:0000259" key="15">
    <source>
        <dbReference type="Pfam" id="PF02852"/>
    </source>
</evidence>
<feature type="binding site" evidence="12">
    <location>
        <begin position="314"/>
        <end position="317"/>
    </location>
    <ligand>
        <name>FAD</name>
        <dbReference type="ChEBI" id="CHEBI:57692"/>
    </ligand>
</feature>
<dbReference type="SUPFAM" id="SSF51905">
    <property type="entry name" value="FAD/NAD(P)-binding domain"/>
    <property type="match status" value="1"/>
</dbReference>
<comment type="similarity">
    <text evidence="1 14">Belongs to the class-I pyridine nucleotide-disulfide oxidoreductase family.</text>
</comment>
<evidence type="ECO:0000256" key="4">
    <source>
        <dbReference type="ARBA" id="ARBA00022630"/>
    </source>
</evidence>
<dbReference type="InterPro" id="IPR050151">
    <property type="entry name" value="Class-I_Pyr_Nuc-Dis_Oxidored"/>
</dbReference>
<feature type="domain" description="FAD/NAD(P)-binding" evidence="16">
    <location>
        <begin position="4"/>
        <end position="323"/>
    </location>
</feature>
<comment type="catalytic activity">
    <reaction evidence="10 14">
        <text>N(6)-[(R)-dihydrolipoyl]-L-lysyl-[protein] + NAD(+) = N(6)-[(R)-lipoyl]-L-lysyl-[protein] + NADH + H(+)</text>
        <dbReference type="Rhea" id="RHEA:15045"/>
        <dbReference type="Rhea" id="RHEA-COMP:10474"/>
        <dbReference type="Rhea" id="RHEA-COMP:10475"/>
        <dbReference type="ChEBI" id="CHEBI:15378"/>
        <dbReference type="ChEBI" id="CHEBI:57540"/>
        <dbReference type="ChEBI" id="CHEBI:57945"/>
        <dbReference type="ChEBI" id="CHEBI:83099"/>
        <dbReference type="ChEBI" id="CHEBI:83100"/>
        <dbReference type="EC" id="1.8.1.4"/>
    </reaction>
</comment>
<evidence type="ECO:0000313" key="17">
    <source>
        <dbReference type="EMBL" id="VBB04927.1"/>
    </source>
</evidence>
<keyword evidence="6 14" id="KW-0560">Oxidoreductase</keyword>
<dbReference type="PANTHER" id="PTHR22912">
    <property type="entry name" value="DISULFIDE OXIDOREDUCTASE"/>
    <property type="match status" value="1"/>
</dbReference>
<evidence type="ECO:0000256" key="2">
    <source>
        <dbReference type="ARBA" id="ARBA00012608"/>
    </source>
</evidence>
<evidence type="ECO:0000256" key="11">
    <source>
        <dbReference type="PIRSR" id="PIRSR000350-2"/>
    </source>
</evidence>
<evidence type="ECO:0000256" key="8">
    <source>
        <dbReference type="ARBA" id="ARBA00023157"/>
    </source>
</evidence>
<evidence type="ECO:0000256" key="3">
    <source>
        <dbReference type="ARBA" id="ARBA00016961"/>
    </source>
</evidence>
<dbReference type="GO" id="GO:0005737">
    <property type="term" value="C:cytoplasm"/>
    <property type="evidence" value="ECO:0007669"/>
    <property type="project" value="UniProtKB-ARBA"/>
</dbReference>